<accession>A0A1Q2MBR7</accession>
<feature type="domain" description="Sulfatase-modifying factor enzyme-like" evidence="1">
    <location>
        <begin position="20"/>
        <end position="244"/>
    </location>
</feature>
<dbReference type="Gene3D" id="3.40.50.1820">
    <property type="entry name" value="alpha/beta hydrolase"/>
    <property type="match status" value="1"/>
</dbReference>
<dbReference type="InterPro" id="IPR042095">
    <property type="entry name" value="SUMF_sf"/>
</dbReference>
<dbReference type="Pfam" id="PF05448">
    <property type="entry name" value="AXE1"/>
    <property type="match status" value="1"/>
</dbReference>
<sequence length="593" mass="66687">MFAFMCALALVNCDFVEISGYQYSYKDDNTGVTTRVYVSPFEIAEAEVCQDEFERVMGYNPSKFKGADLPVHNVSWFEAIQFCNKKSIAEGLPPCYDIETGRCDFSLNGFRLPTEAEFNSAGRGFFKLEDRLKYANLYPKSYETIQSSVDEFAKGPAARKSLEKLPAGVYDLMGNVWEWVYDYYIPVFETAVVQVNPSGPLQGLERTIKGGSWMIPAWHGYTPRPLTSSQQPQSKRATIGFRVCRTITGKRGGAYEPEPEKIADIRYAKHENLADENLNITDDNGDEIKTLQSWQKNRDSVRDKWLDYMKVPDYGKLRLEAKTVYEYDRPLYSGKVQLLQASPRVEYKIALLSPVMKKGEKRPVLIVPFYDVDSPASKQLYGKRFKAFNRGYAHLAASQGYIAVAVKWYSECYPDYIESIAQLSADHPGTLGLGKWVADIRLLIDYISSLDNVDSERIAVMGHSLGGKLALFAAAFDGRISAAVLSEPGIGIEFSNYQDIWYLGADIKQRQDLDLHQLLALTAPRPLMLIAGDSVDNDSSLDYLNAAQQIYSLYGIENCPAFYNHRTGHTPSAQAVELAFEWLNKQLPAPCGK</sequence>
<dbReference type="RefSeq" id="WP_146681996.1">
    <property type="nucleotide sequence ID" value="NZ_CP019646.1"/>
</dbReference>
<evidence type="ECO:0000313" key="4">
    <source>
        <dbReference type="Proteomes" id="UP000188181"/>
    </source>
</evidence>
<dbReference type="InterPro" id="IPR008391">
    <property type="entry name" value="AXE1_dom"/>
</dbReference>
<dbReference type="InterPro" id="IPR016187">
    <property type="entry name" value="CTDL_fold"/>
</dbReference>
<reference evidence="4" key="1">
    <citation type="submission" date="2017-02" db="EMBL/GenBank/DDBJ databases">
        <title>Comparative genomics and description of representatives of a novel lineage of planctomycetes thriving in anoxic sediments.</title>
        <authorList>
            <person name="Spring S."/>
            <person name="Bunk B."/>
            <person name="Sproer C."/>
        </authorList>
    </citation>
    <scope>NUCLEOTIDE SEQUENCE [LARGE SCALE GENOMIC DNA]</scope>
    <source>
        <strain evidence="4">SM-Chi-D1</strain>
    </source>
</reference>
<dbReference type="PANTHER" id="PTHR23150:SF19">
    <property type="entry name" value="FORMYLGLYCINE-GENERATING ENZYME"/>
    <property type="match status" value="1"/>
</dbReference>
<dbReference type="InterPro" id="IPR005532">
    <property type="entry name" value="SUMF_dom"/>
</dbReference>
<dbReference type="EC" id="2.7.11.1" evidence="3"/>
<dbReference type="SUPFAM" id="SSF53474">
    <property type="entry name" value="alpha/beta-Hydrolases"/>
    <property type="match status" value="1"/>
</dbReference>
<dbReference type="Gene3D" id="3.90.1580.10">
    <property type="entry name" value="paralog of FGE (formylglycine-generating enzyme)"/>
    <property type="match status" value="1"/>
</dbReference>
<dbReference type="Pfam" id="PF03781">
    <property type="entry name" value="FGE-sulfatase"/>
    <property type="match status" value="1"/>
</dbReference>
<evidence type="ECO:0000313" key="3">
    <source>
        <dbReference type="EMBL" id="AQQ69682.1"/>
    </source>
</evidence>
<dbReference type="InterPro" id="IPR051043">
    <property type="entry name" value="Sulfatase_Mod_Factor_Kinase"/>
</dbReference>
<dbReference type="AlphaFoldDB" id="A0A1Q2MBR7"/>
<protein>
    <submittedName>
        <fullName evidence="3">Serine/threonine-protein kinase pkn1</fullName>
        <ecNumber evidence="3">2.7.11.1</ecNumber>
    </submittedName>
</protein>
<name>A0A1Q2MBR7_9BACT</name>
<keyword evidence="4" id="KW-1185">Reference proteome</keyword>
<dbReference type="SUPFAM" id="SSF56436">
    <property type="entry name" value="C-type lectin-like"/>
    <property type="match status" value="1"/>
</dbReference>
<dbReference type="GO" id="GO:0004674">
    <property type="term" value="F:protein serine/threonine kinase activity"/>
    <property type="evidence" value="ECO:0007669"/>
    <property type="project" value="UniProtKB-EC"/>
</dbReference>
<keyword evidence="3" id="KW-0808">Transferase</keyword>
<evidence type="ECO:0000259" key="1">
    <source>
        <dbReference type="Pfam" id="PF03781"/>
    </source>
</evidence>
<evidence type="ECO:0000259" key="2">
    <source>
        <dbReference type="Pfam" id="PF05448"/>
    </source>
</evidence>
<organism evidence="3 4">
    <name type="scientific">Limihaloglobus sulfuriphilus</name>
    <dbReference type="NCBI Taxonomy" id="1851148"/>
    <lineage>
        <taxon>Bacteria</taxon>
        <taxon>Pseudomonadati</taxon>
        <taxon>Planctomycetota</taxon>
        <taxon>Phycisphaerae</taxon>
        <taxon>Sedimentisphaerales</taxon>
        <taxon>Sedimentisphaeraceae</taxon>
        <taxon>Limihaloglobus</taxon>
    </lineage>
</organism>
<dbReference type="STRING" id="1851148.SMSP2_00012"/>
<proteinExistence type="predicted"/>
<dbReference type="OrthoDB" id="3668964at2"/>
<dbReference type="GO" id="GO:0120147">
    <property type="term" value="F:formylglycine-generating oxidase activity"/>
    <property type="evidence" value="ECO:0007669"/>
    <property type="project" value="TreeGrafter"/>
</dbReference>
<feature type="domain" description="Acetyl xylan esterase" evidence="2">
    <location>
        <begin position="439"/>
        <end position="503"/>
    </location>
</feature>
<keyword evidence="3" id="KW-0418">Kinase</keyword>
<dbReference type="KEGG" id="pbas:SMSP2_00012"/>
<dbReference type="PANTHER" id="PTHR23150">
    <property type="entry name" value="SULFATASE MODIFYING FACTOR 1, 2"/>
    <property type="match status" value="1"/>
</dbReference>
<gene>
    <name evidence="3" type="primary">pkn1_1</name>
    <name evidence="3" type="ORF">SMSP2_00012</name>
</gene>
<dbReference type="EMBL" id="CP019646">
    <property type="protein sequence ID" value="AQQ69682.1"/>
    <property type="molecule type" value="Genomic_DNA"/>
</dbReference>
<dbReference type="Proteomes" id="UP000188181">
    <property type="component" value="Chromosome"/>
</dbReference>
<dbReference type="InterPro" id="IPR029058">
    <property type="entry name" value="AB_hydrolase_fold"/>
</dbReference>